<dbReference type="RefSeq" id="WP_142873842.1">
    <property type="nucleotide sequence ID" value="NZ_CP045503.2"/>
</dbReference>
<accession>A0ABX6VCK9</accession>
<dbReference type="Pfam" id="PF24860">
    <property type="entry name" value="FdhE_C"/>
    <property type="match status" value="1"/>
</dbReference>
<dbReference type="PANTHER" id="PTHR37689">
    <property type="entry name" value="PROTEIN FDHE"/>
    <property type="match status" value="1"/>
</dbReference>
<dbReference type="InterPro" id="IPR024064">
    <property type="entry name" value="FdhE-like_sf"/>
</dbReference>
<keyword evidence="7" id="KW-1185">Reference proteome</keyword>
<gene>
    <name evidence="2 6" type="primary">fdhE</name>
    <name evidence="6" type="ORF">FM038_021840</name>
</gene>
<evidence type="ECO:0000256" key="2">
    <source>
        <dbReference type="HAMAP-Rule" id="MF_00611"/>
    </source>
</evidence>
<dbReference type="InterPro" id="IPR056796">
    <property type="entry name" value="FdhE_C"/>
</dbReference>
<dbReference type="EMBL" id="CP045503">
    <property type="protein sequence ID" value="QPG59724.1"/>
    <property type="molecule type" value="Genomic_DNA"/>
</dbReference>
<dbReference type="Pfam" id="PF04216">
    <property type="entry name" value="FdhE_N"/>
    <property type="match status" value="1"/>
</dbReference>
<dbReference type="Pfam" id="PF24859">
    <property type="entry name" value="FdhE_central"/>
    <property type="match status" value="1"/>
</dbReference>
<dbReference type="InterPro" id="IPR056774">
    <property type="entry name" value="FdhE_N"/>
</dbReference>
<organism evidence="6 7">
    <name type="scientific">Shewanella eurypsychrophilus</name>
    <dbReference type="NCBI Taxonomy" id="2593656"/>
    <lineage>
        <taxon>Bacteria</taxon>
        <taxon>Pseudomonadati</taxon>
        <taxon>Pseudomonadota</taxon>
        <taxon>Gammaproteobacteria</taxon>
        <taxon>Alteromonadales</taxon>
        <taxon>Shewanellaceae</taxon>
        <taxon>Shewanella</taxon>
    </lineage>
</organism>
<dbReference type="PANTHER" id="PTHR37689:SF1">
    <property type="entry name" value="PROTEIN FDHE"/>
    <property type="match status" value="1"/>
</dbReference>
<comment type="subcellular location">
    <subcellularLocation>
        <location evidence="2">Cytoplasm</location>
    </subcellularLocation>
</comment>
<keyword evidence="1 2" id="KW-0963">Cytoplasm</keyword>
<sequence length="309" mass="34486">MSTAILDAKKIQAQKLEIKTLIPADPKTVYQLRGKRLAELAQESGLTDYFNLLKLLVNAQERVAAETGLQEENCFGLKPKFNLEQAQPMAQANFEWGNYWQSILLELVSDLLPKLSVTGSSELSEVLKELVGVKPQTLQDYAEAMLLGHFAKVPAKYTLFIWAALSVYWSHWATDLASEIAKSAESHKTLCPVCGSHPIASVIKDQPRAGLRYLHCSLCETQWHQIRAECTSCGEDKGVFLWAESETKSAIRIESCDTCKGYTKMLFTNIKPELEVAVDDLATLLMDQHVVEQGYQATTVNPLLLAHEQ</sequence>
<dbReference type="CDD" id="cd16341">
    <property type="entry name" value="FdhE"/>
    <property type="match status" value="1"/>
</dbReference>
<feature type="domain" description="FdhE central" evidence="4">
    <location>
        <begin position="190"/>
        <end position="227"/>
    </location>
</feature>
<dbReference type="Proteomes" id="UP000316416">
    <property type="component" value="Chromosome"/>
</dbReference>
<dbReference type="InterPro" id="IPR006452">
    <property type="entry name" value="Formate_DH_accessory"/>
</dbReference>
<evidence type="ECO:0000313" key="6">
    <source>
        <dbReference type="EMBL" id="QPG59724.1"/>
    </source>
</evidence>
<dbReference type="InterPro" id="IPR056797">
    <property type="entry name" value="FdhE_central"/>
</dbReference>
<dbReference type="NCBIfam" id="TIGR01562">
    <property type="entry name" value="FdhE"/>
    <property type="match status" value="1"/>
</dbReference>
<reference evidence="6" key="1">
    <citation type="submission" date="2021-07" db="EMBL/GenBank/DDBJ databases">
        <title>Shewanella sp. YLB-07 whole genome sequence.</title>
        <authorList>
            <person name="Yu L."/>
        </authorList>
    </citation>
    <scope>NUCLEOTIDE SEQUENCE</scope>
    <source>
        <strain evidence="6">YLB-08</strain>
    </source>
</reference>
<feature type="domain" description="FdhE C-terminal" evidence="5">
    <location>
        <begin position="229"/>
        <end position="304"/>
    </location>
</feature>
<evidence type="ECO:0000313" key="7">
    <source>
        <dbReference type="Proteomes" id="UP000316416"/>
    </source>
</evidence>
<dbReference type="SUPFAM" id="SSF144020">
    <property type="entry name" value="FdhE-like"/>
    <property type="match status" value="1"/>
</dbReference>
<dbReference type="PIRSF" id="PIRSF018296">
    <property type="entry name" value="Format_dh_formtn"/>
    <property type="match status" value="1"/>
</dbReference>
<evidence type="ECO:0000259" key="3">
    <source>
        <dbReference type="Pfam" id="PF04216"/>
    </source>
</evidence>
<evidence type="ECO:0000259" key="4">
    <source>
        <dbReference type="Pfam" id="PF24859"/>
    </source>
</evidence>
<comment type="function">
    <text evidence="2">Necessary for formate dehydrogenase activity.</text>
</comment>
<dbReference type="HAMAP" id="MF_00611">
    <property type="entry name" value="FdeH"/>
    <property type="match status" value="1"/>
</dbReference>
<name>A0ABX6VCK9_9GAMM</name>
<evidence type="ECO:0000259" key="5">
    <source>
        <dbReference type="Pfam" id="PF24860"/>
    </source>
</evidence>
<comment type="similarity">
    <text evidence="2">Belongs to the FdhE family.</text>
</comment>
<protein>
    <recommendedName>
        <fullName evidence="2">Protein FdhE homolog</fullName>
    </recommendedName>
</protein>
<evidence type="ECO:0000256" key="1">
    <source>
        <dbReference type="ARBA" id="ARBA00022490"/>
    </source>
</evidence>
<proteinExistence type="inferred from homology"/>
<feature type="domain" description="FdhE N-terminal" evidence="3">
    <location>
        <begin position="20"/>
        <end position="180"/>
    </location>
</feature>
<dbReference type="Gene3D" id="3.90.1670.10">
    <property type="entry name" value="FdhE-like domain"/>
    <property type="match status" value="1"/>
</dbReference>